<reference evidence="1" key="1">
    <citation type="submission" date="2016-09" db="EMBL/GenBank/DDBJ databases">
        <authorList>
            <person name="Hebert L."/>
            <person name="Moumen B."/>
        </authorList>
    </citation>
    <scope>NUCLEOTIDE SEQUENCE [LARGE SCALE GENOMIC DNA]</scope>
    <source>
        <strain evidence="1">OVI</strain>
    </source>
</reference>
<organism evidence="1 2">
    <name type="scientific">Trypanosoma equiperdum</name>
    <dbReference type="NCBI Taxonomy" id="5694"/>
    <lineage>
        <taxon>Eukaryota</taxon>
        <taxon>Discoba</taxon>
        <taxon>Euglenozoa</taxon>
        <taxon>Kinetoplastea</taxon>
        <taxon>Metakinetoplastina</taxon>
        <taxon>Trypanosomatida</taxon>
        <taxon>Trypanosomatidae</taxon>
        <taxon>Trypanosoma</taxon>
    </lineage>
</organism>
<dbReference type="EMBL" id="CZPT02000621">
    <property type="protein sequence ID" value="SCU66835.1"/>
    <property type="molecule type" value="Genomic_DNA"/>
</dbReference>
<evidence type="ECO:0000313" key="1">
    <source>
        <dbReference type="EMBL" id="SCU66835.1"/>
    </source>
</evidence>
<protein>
    <submittedName>
        <fullName evidence="1">Uncharacterized protein</fullName>
    </submittedName>
</protein>
<evidence type="ECO:0000313" key="2">
    <source>
        <dbReference type="Proteomes" id="UP000195570"/>
    </source>
</evidence>
<dbReference type="AlphaFoldDB" id="A0A1G4I520"/>
<dbReference type="Proteomes" id="UP000195570">
    <property type="component" value="Unassembled WGS sequence"/>
</dbReference>
<name>A0A1G4I520_TRYEQ</name>
<dbReference type="RefSeq" id="XP_067078236.1">
    <property type="nucleotide sequence ID" value="XM_067222135.1"/>
</dbReference>
<dbReference type="VEuPathDB" id="TriTrypDB:TEOVI_000034700"/>
<comment type="caution">
    <text evidence="1">The sequence shown here is derived from an EMBL/GenBank/DDBJ whole genome shotgun (WGS) entry which is preliminary data.</text>
</comment>
<proteinExistence type="predicted"/>
<accession>A0A1G4I520</accession>
<gene>
    <name evidence="1" type="ORF">TEOVI_000034700</name>
</gene>
<keyword evidence="2" id="KW-1185">Reference proteome</keyword>
<sequence length="138" mass="15898">MPLNNVQVEFCSHNSTRTFATQYFDVKLDWIPTGVLRRVARRLYPSFWAAAASIRSYSERIVRRFSSDEACYPETLEKKRRMGKRGSRGEYDGDVEEIELSEYMEEDDSETDAGALSGMKFISSKPFPLDDLPLHTVE</sequence>
<dbReference type="GeneID" id="92374287"/>